<feature type="compositionally biased region" description="Basic and acidic residues" evidence="7">
    <location>
        <begin position="696"/>
        <end position="706"/>
    </location>
</feature>
<dbReference type="EMBL" id="KV407455">
    <property type="protein sequence ID" value="KZF25586.1"/>
    <property type="molecule type" value="Genomic_DNA"/>
</dbReference>
<dbReference type="OMA" id="HFAEDFG"/>
<dbReference type="Pfam" id="PF04006">
    <property type="entry name" value="Mpp10"/>
    <property type="match status" value="1"/>
</dbReference>
<evidence type="ECO:0000313" key="9">
    <source>
        <dbReference type="Proteomes" id="UP000076632"/>
    </source>
</evidence>
<dbReference type="RefSeq" id="XP_018191141.1">
    <property type="nucleotide sequence ID" value="XM_018331926.1"/>
</dbReference>
<feature type="region of interest" description="Disordered" evidence="7">
    <location>
        <begin position="1"/>
        <end position="28"/>
    </location>
</feature>
<feature type="region of interest" description="Disordered" evidence="7">
    <location>
        <begin position="556"/>
        <end position="601"/>
    </location>
</feature>
<keyword evidence="4" id="KW-0539">Nucleus</keyword>
<dbReference type="GeneID" id="28897063"/>
<dbReference type="InterPro" id="IPR012173">
    <property type="entry name" value="Mpp10"/>
</dbReference>
<protein>
    <submittedName>
        <fullName evidence="8">Mpp10 protein</fullName>
    </submittedName>
</protein>
<feature type="compositionally biased region" description="Low complexity" evidence="7">
    <location>
        <begin position="720"/>
        <end position="741"/>
    </location>
</feature>
<evidence type="ECO:0000256" key="5">
    <source>
        <dbReference type="ARBA" id="ARBA00023274"/>
    </source>
</evidence>
<dbReference type="PANTHER" id="PTHR17039:SF0">
    <property type="entry name" value="U3 SMALL NUCLEOLAR RIBONUCLEOPROTEIN PROTEIN MPP10"/>
    <property type="match status" value="1"/>
</dbReference>
<sequence>MTGSSNSSNTSHTLSAEPPVPAMTDTHPSSMQALVGTLSGSPYTFLQPPKSLHTAALVLTKRYLDPLAATISDAHAQRLRDARKKRKRGDYEDVPSKPLQLNQLYLEGFEMPQVWEQARRVLDATRGEVEKTLAEIPQPNAEADRPKDLKMMKFDKDGFEMSESGEDDESSLGEEGVDWEYDGEDHSEGSQASEDEEEEASALENVDDEEGEGEEELEGSEDEEDIEASGSGSEESDDEPAEEFVEDKFGLNDGFFSIDDFNKQSEFLERQDNAGLNDGAASDEEEEVDWDADPLSTQPTSFGKKGTPKAAADEDEDEDMEDGVEEDDDDEEEGGPTFGNVDLNAPEGASDEEMEDDLDEQDHGGDNTNDIMYEDFFGPPARKASSNKKKQTRVKAKRAAEDAAAQPTPRAHGEGDDNPEEDERYMQRTMDAVRRDLFDDELSGFDNDEGASDADADALDPGDPRSRRSTHERRQAKIAEEIRRLEAANVAKREWTLAGEARAVDRPMNSLLEEDLEFERAGKPVPVITNDITEDIESMIKRRILAQQFDEVPRRRPDDLAVSSSARRGRFELEDTKPQQSLAEMYEQDHLRRTDPSYVDQRDEKLKAQHTEIENLWRDVSAKLDGLCSYHYRPKPVAPSLNIVADVAAVSMEDARPTAGNDVAAASMLAPQEIFAPGKDSAGQGEVVTKSAAPVAREEMTREEKLRRRRREKERIKKSNTNQGTGASGAAQGNGAQPQTKTQKKKADESNVLGQLKKSGVKVIGKKGELRDVEGKKVAMGGERKSTGGNFKL</sequence>
<dbReference type="Proteomes" id="UP000076632">
    <property type="component" value="Unassembled WGS sequence"/>
</dbReference>
<feature type="compositionally biased region" description="Acidic residues" evidence="7">
    <location>
        <begin position="349"/>
        <end position="360"/>
    </location>
</feature>
<dbReference type="STRING" id="1328760.A0A165IZH5"/>
<evidence type="ECO:0000256" key="2">
    <source>
        <dbReference type="ARBA" id="ARBA00022517"/>
    </source>
</evidence>
<feature type="compositionally biased region" description="Acidic residues" evidence="7">
    <location>
        <begin position="438"/>
        <end position="460"/>
    </location>
</feature>
<dbReference type="GO" id="GO:0006364">
    <property type="term" value="P:rRNA processing"/>
    <property type="evidence" value="ECO:0007669"/>
    <property type="project" value="UniProtKB-KW"/>
</dbReference>
<dbReference type="GO" id="GO:0032040">
    <property type="term" value="C:small-subunit processome"/>
    <property type="evidence" value="ECO:0007669"/>
    <property type="project" value="TreeGrafter"/>
</dbReference>
<dbReference type="GO" id="GO:0005732">
    <property type="term" value="C:sno(s)RNA-containing ribonucleoprotein complex"/>
    <property type="evidence" value="ECO:0007669"/>
    <property type="project" value="InterPro"/>
</dbReference>
<feature type="compositionally biased region" description="Acidic residues" evidence="7">
    <location>
        <begin position="281"/>
        <end position="292"/>
    </location>
</feature>
<feature type="compositionally biased region" description="Acidic residues" evidence="7">
    <location>
        <begin position="313"/>
        <end position="334"/>
    </location>
</feature>
<feature type="compositionally biased region" description="Basic and acidic residues" evidence="7">
    <location>
        <begin position="587"/>
        <end position="601"/>
    </location>
</feature>
<comment type="similarity">
    <text evidence="6">Belongs to the MPP10 family.</text>
</comment>
<feature type="compositionally biased region" description="Acidic residues" evidence="7">
    <location>
        <begin position="234"/>
        <end position="245"/>
    </location>
</feature>
<dbReference type="InParanoid" id="A0A165IZH5"/>
<proteinExistence type="inferred from homology"/>
<evidence type="ECO:0000256" key="3">
    <source>
        <dbReference type="ARBA" id="ARBA00022552"/>
    </source>
</evidence>
<feature type="compositionally biased region" description="Acidic residues" evidence="7">
    <location>
        <begin position="193"/>
        <end position="227"/>
    </location>
</feature>
<keyword evidence="9" id="KW-1185">Reference proteome</keyword>
<feature type="region of interest" description="Disordered" evidence="7">
    <location>
        <begin position="269"/>
        <end position="476"/>
    </location>
</feature>
<dbReference type="PIRSF" id="PIRSF017300">
    <property type="entry name" value="snoRNP_Mpp10"/>
    <property type="match status" value="1"/>
</dbReference>
<evidence type="ECO:0000256" key="4">
    <source>
        <dbReference type="ARBA" id="ARBA00023242"/>
    </source>
</evidence>
<dbReference type="PANTHER" id="PTHR17039">
    <property type="entry name" value="U3 SMALL NUCLEOLAR RIBONUCLEOPROTEIN PROTEIN MPP10"/>
    <property type="match status" value="1"/>
</dbReference>
<dbReference type="AlphaFoldDB" id="A0A165IZH5"/>
<feature type="compositionally biased region" description="Basic residues" evidence="7">
    <location>
        <begin position="707"/>
        <end position="718"/>
    </location>
</feature>
<evidence type="ECO:0000256" key="1">
    <source>
        <dbReference type="ARBA" id="ARBA00004604"/>
    </source>
</evidence>
<organism evidence="8 9">
    <name type="scientific">Xylona heveae (strain CBS 132557 / TC161)</name>
    <dbReference type="NCBI Taxonomy" id="1328760"/>
    <lineage>
        <taxon>Eukaryota</taxon>
        <taxon>Fungi</taxon>
        <taxon>Dikarya</taxon>
        <taxon>Ascomycota</taxon>
        <taxon>Pezizomycotina</taxon>
        <taxon>Xylonomycetes</taxon>
        <taxon>Xylonales</taxon>
        <taxon>Xylonaceae</taxon>
        <taxon>Xylona</taxon>
    </lineage>
</organism>
<accession>A0A165IZH5</accession>
<gene>
    <name evidence="8" type="ORF">L228DRAFT_244451</name>
</gene>
<feature type="region of interest" description="Disordered" evidence="7">
    <location>
        <begin position="676"/>
        <end position="793"/>
    </location>
</feature>
<keyword evidence="5" id="KW-0687">Ribonucleoprotein</keyword>
<reference evidence="8 9" key="1">
    <citation type="journal article" date="2016" name="Fungal Biol.">
        <title>The genome of Xylona heveae provides a window into fungal endophytism.</title>
        <authorList>
            <person name="Gazis R."/>
            <person name="Kuo A."/>
            <person name="Riley R."/>
            <person name="LaButti K."/>
            <person name="Lipzen A."/>
            <person name="Lin J."/>
            <person name="Amirebrahimi M."/>
            <person name="Hesse C.N."/>
            <person name="Spatafora J.W."/>
            <person name="Henrissat B."/>
            <person name="Hainaut M."/>
            <person name="Grigoriev I.V."/>
            <person name="Hibbett D.S."/>
        </authorList>
    </citation>
    <scope>NUCLEOTIDE SEQUENCE [LARGE SCALE GENOMIC DNA]</scope>
    <source>
        <strain evidence="8 9">TC161</strain>
    </source>
</reference>
<comment type="subcellular location">
    <subcellularLocation>
        <location evidence="1">Nucleus</location>
        <location evidence="1">Nucleolus</location>
    </subcellularLocation>
</comment>
<name>A0A165IZH5_XYLHT</name>
<keyword evidence="2" id="KW-0690">Ribosome biogenesis</keyword>
<dbReference type="FunCoup" id="A0A165IZH5">
    <property type="interactions" value="936"/>
</dbReference>
<feature type="compositionally biased region" description="Basic residues" evidence="7">
    <location>
        <begin position="385"/>
        <end position="397"/>
    </location>
</feature>
<feature type="compositionally biased region" description="Acidic residues" evidence="7">
    <location>
        <begin position="163"/>
        <end position="185"/>
    </location>
</feature>
<feature type="compositionally biased region" description="Basic and acidic residues" evidence="7">
    <location>
        <begin position="766"/>
        <end position="786"/>
    </location>
</feature>
<feature type="region of interest" description="Disordered" evidence="7">
    <location>
        <begin position="159"/>
        <end position="257"/>
    </location>
</feature>
<feature type="compositionally biased region" description="Low complexity" evidence="7">
    <location>
        <begin position="1"/>
        <end position="15"/>
    </location>
</feature>
<keyword evidence="3" id="KW-0698">rRNA processing</keyword>
<evidence type="ECO:0000256" key="7">
    <source>
        <dbReference type="SAM" id="MobiDB-lite"/>
    </source>
</evidence>
<dbReference type="OrthoDB" id="445326at2759"/>
<dbReference type="GO" id="GO:0034457">
    <property type="term" value="C:Mpp10 complex"/>
    <property type="evidence" value="ECO:0007669"/>
    <property type="project" value="InterPro"/>
</dbReference>
<evidence type="ECO:0000313" key="8">
    <source>
        <dbReference type="EMBL" id="KZF25586.1"/>
    </source>
</evidence>
<evidence type="ECO:0000256" key="6">
    <source>
        <dbReference type="ARBA" id="ARBA00029455"/>
    </source>
</evidence>